<evidence type="ECO:0000313" key="1">
    <source>
        <dbReference type="EMBL" id="RDY01092.1"/>
    </source>
</evidence>
<gene>
    <name evidence="1" type="ORF">CR513_15635</name>
</gene>
<dbReference type="EMBL" id="QJKJ01002841">
    <property type="protein sequence ID" value="RDY01092.1"/>
    <property type="molecule type" value="Genomic_DNA"/>
</dbReference>
<keyword evidence="2" id="KW-1185">Reference proteome</keyword>
<protein>
    <submittedName>
        <fullName evidence="1">Uncharacterized protein</fullName>
    </submittedName>
</protein>
<accession>A0A371HE89</accession>
<comment type="caution">
    <text evidence="1">The sequence shown here is derived from an EMBL/GenBank/DDBJ whole genome shotgun (WGS) entry which is preliminary data.</text>
</comment>
<organism evidence="1 2">
    <name type="scientific">Mucuna pruriens</name>
    <name type="common">Velvet bean</name>
    <name type="synonym">Dolichos pruriens</name>
    <dbReference type="NCBI Taxonomy" id="157652"/>
    <lineage>
        <taxon>Eukaryota</taxon>
        <taxon>Viridiplantae</taxon>
        <taxon>Streptophyta</taxon>
        <taxon>Embryophyta</taxon>
        <taxon>Tracheophyta</taxon>
        <taxon>Spermatophyta</taxon>
        <taxon>Magnoliopsida</taxon>
        <taxon>eudicotyledons</taxon>
        <taxon>Gunneridae</taxon>
        <taxon>Pentapetalae</taxon>
        <taxon>rosids</taxon>
        <taxon>fabids</taxon>
        <taxon>Fabales</taxon>
        <taxon>Fabaceae</taxon>
        <taxon>Papilionoideae</taxon>
        <taxon>50 kb inversion clade</taxon>
        <taxon>NPAAA clade</taxon>
        <taxon>indigoferoid/millettioid clade</taxon>
        <taxon>Phaseoleae</taxon>
        <taxon>Mucuna</taxon>
    </lineage>
</organism>
<dbReference type="AlphaFoldDB" id="A0A371HE89"/>
<evidence type="ECO:0000313" key="2">
    <source>
        <dbReference type="Proteomes" id="UP000257109"/>
    </source>
</evidence>
<name>A0A371HE89_MUCPR</name>
<sequence length="35" mass="4200">MMRVSFLLWVHSLKNLLKYMLLTQGWLEGISQECM</sequence>
<dbReference type="Proteomes" id="UP000257109">
    <property type="component" value="Unassembled WGS sequence"/>
</dbReference>
<reference evidence="1" key="1">
    <citation type="submission" date="2018-05" db="EMBL/GenBank/DDBJ databases">
        <title>Draft genome of Mucuna pruriens seed.</title>
        <authorList>
            <person name="Nnadi N.E."/>
            <person name="Vos R."/>
            <person name="Hasami M.H."/>
            <person name="Devisetty U.K."/>
            <person name="Aguiy J.C."/>
        </authorList>
    </citation>
    <scope>NUCLEOTIDE SEQUENCE [LARGE SCALE GENOMIC DNA]</scope>
    <source>
        <strain evidence="1">JCA_2017</strain>
    </source>
</reference>
<proteinExistence type="predicted"/>